<dbReference type="GO" id="GO:0005739">
    <property type="term" value="C:mitochondrion"/>
    <property type="evidence" value="ECO:0007669"/>
    <property type="project" value="UniProtKB-SubCell"/>
</dbReference>
<dbReference type="InterPro" id="IPR020843">
    <property type="entry name" value="ER"/>
</dbReference>
<keyword evidence="5" id="KW-0521">NADP</keyword>
<dbReference type="PANTHER" id="PTHR43981:SF2">
    <property type="entry name" value="ENOYL-[ACYL-CARRIER-PROTEIN] REDUCTASE, MITOCHONDRIAL"/>
    <property type="match status" value="1"/>
</dbReference>
<dbReference type="SMART" id="SM00829">
    <property type="entry name" value="PKS_ER"/>
    <property type="match status" value="1"/>
</dbReference>
<evidence type="ECO:0000256" key="14">
    <source>
        <dbReference type="ARBA" id="ARBA00048843"/>
    </source>
</evidence>
<name>A0A2P6NIP5_9EUKA</name>
<evidence type="ECO:0000256" key="1">
    <source>
        <dbReference type="ARBA" id="ARBA00004173"/>
    </source>
</evidence>
<comment type="catalytic activity">
    <reaction evidence="14">
        <text>a 2,3-saturated acyl-[ACP] + NADP(+) = a (2E)-enoyl-[ACP] + NADPH + H(+)</text>
        <dbReference type="Rhea" id="RHEA:22564"/>
        <dbReference type="Rhea" id="RHEA-COMP:9925"/>
        <dbReference type="Rhea" id="RHEA-COMP:9926"/>
        <dbReference type="ChEBI" id="CHEBI:15378"/>
        <dbReference type="ChEBI" id="CHEBI:57783"/>
        <dbReference type="ChEBI" id="CHEBI:58349"/>
        <dbReference type="ChEBI" id="CHEBI:78784"/>
        <dbReference type="ChEBI" id="CHEBI:78785"/>
        <dbReference type="EC" id="1.3.1.104"/>
    </reaction>
</comment>
<evidence type="ECO:0000256" key="4">
    <source>
        <dbReference type="ARBA" id="ARBA00022832"/>
    </source>
</evidence>
<evidence type="ECO:0000256" key="7">
    <source>
        <dbReference type="ARBA" id="ARBA00023002"/>
    </source>
</evidence>
<keyword evidence="3" id="KW-0444">Lipid biosynthesis</keyword>
<evidence type="ECO:0000256" key="10">
    <source>
        <dbReference type="ARBA" id="ARBA00023160"/>
    </source>
</evidence>
<dbReference type="EMBL" id="MDYQ01000075">
    <property type="protein sequence ID" value="PRP83811.1"/>
    <property type="molecule type" value="Genomic_DNA"/>
</dbReference>
<accession>A0A2P6NIP5</accession>
<dbReference type="Pfam" id="PF00107">
    <property type="entry name" value="ADH_zinc_N"/>
    <property type="match status" value="1"/>
</dbReference>
<evidence type="ECO:0000313" key="16">
    <source>
        <dbReference type="EMBL" id="PRP83811.1"/>
    </source>
</evidence>
<dbReference type="InterPro" id="IPR013149">
    <property type="entry name" value="ADH-like_C"/>
</dbReference>
<reference evidence="16 17" key="1">
    <citation type="journal article" date="2018" name="Genome Biol. Evol.">
        <title>Multiple Roots of Fruiting Body Formation in Amoebozoa.</title>
        <authorList>
            <person name="Hillmann F."/>
            <person name="Forbes G."/>
            <person name="Novohradska S."/>
            <person name="Ferling I."/>
            <person name="Riege K."/>
            <person name="Groth M."/>
            <person name="Westermann M."/>
            <person name="Marz M."/>
            <person name="Spaller T."/>
            <person name="Winckler T."/>
            <person name="Schaap P."/>
            <person name="Glockner G."/>
        </authorList>
    </citation>
    <scope>NUCLEOTIDE SEQUENCE [LARGE SCALE GENOMIC DNA]</scope>
    <source>
        <strain evidence="16 17">Jena</strain>
    </source>
</reference>
<gene>
    <name evidence="16" type="ORF">PROFUN_08926</name>
</gene>
<dbReference type="CDD" id="cd08290">
    <property type="entry name" value="ETR"/>
    <property type="match status" value="1"/>
</dbReference>
<evidence type="ECO:0000256" key="8">
    <source>
        <dbReference type="ARBA" id="ARBA00023098"/>
    </source>
</evidence>
<dbReference type="SUPFAM" id="SSF51735">
    <property type="entry name" value="NAD(P)-binding Rossmann-fold domains"/>
    <property type="match status" value="1"/>
</dbReference>
<organism evidence="16 17">
    <name type="scientific">Planoprotostelium fungivorum</name>
    <dbReference type="NCBI Taxonomy" id="1890364"/>
    <lineage>
        <taxon>Eukaryota</taxon>
        <taxon>Amoebozoa</taxon>
        <taxon>Evosea</taxon>
        <taxon>Variosea</taxon>
        <taxon>Cavosteliida</taxon>
        <taxon>Cavosteliaceae</taxon>
        <taxon>Planoprotostelium</taxon>
    </lineage>
</organism>
<evidence type="ECO:0000256" key="3">
    <source>
        <dbReference type="ARBA" id="ARBA00022516"/>
    </source>
</evidence>
<dbReference type="InParanoid" id="A0A2P6NIP5"/>
<dbReference type="AlphaFoldDB" id="A0A2P6NIP5"/>
<dbReference type="PANTHER" id="PTHR43981">
    <property type="entry name" value="ENOYL-[ACYL-CARRIER-PROTEIN] REDUCTASE, MITOCHONDRIAL"/>
    <property type="match status" value="1"/>
</dbReference>
<comment type="caution">
    <text evidence="16">The sequence shown here is derived from an EMBL/GenBank/DDBJ whole genome shotgun (WGS) entry which is preliminary data.</text>
</comment>
<dbReference type="FunFam" id="3.40.50.720:FF:000112">
    <property type="entry name" value="Enoyl-[acyl-carrier-protein] reductase 1, mitochondrial"/>
    <property type="match status" value="1"/>
</dbReference>
<evidence type="ECO:0000313" key="17">
    <source>
        <dbReference type="Proteomes" id="UP000241769"/>
    </source>
</evidence>
<dbReference type="InterPro" id="IPR051034">
    <property type="entry name" value="Mito_Enoyl-ACP_Reductase"/>
</dbReference>
<dbReference type="InterPro" id="IPR036291">
    <property type="entry name" value="NAD(P)-bd_dom_sf"/>
</dbReference>
<dbReference type="Proteomes" id="UP000241769">
    <property type="component" value="Unassembled WGS sequence"/>
</dbReference>
<dbReference type="InterPro" id="IPR013154">
    <property type="entry name" value="ADH-like_N"/>
</dbReference>
<keyword evidence="10" id="KW-0275">Fatty acid biosynthesis</keyword>
<comment type="subcellular location">
    <subcellularLocation>
        <location evidence="1">Mitochondrion</location>
    </subcellularLocation>
</comment>
<dbReference type="Pfam" id="PF08240">
    <property type="entry name" value="ADH_N"/>
    <property type="match status" value="1"/>
</dbReference>
<keyword evidence="7" id="KW-0560">Oxidoreductase</keyword>
<evidence type="ECO:0000256" key="11">
    <source>
        <dbReference type="ARBA" id="ARBA00038963"/>
    </source>
</evidence>
<keyword evidence="17" id="KW-1185">Reference proteome</keyword>
<evidence type="ECO:0000256" key="9">
    <source>
        <dbReference type="ARBA" id="ARBA00023128"/>
    </source>
</evidence>
<evidence type="ECO:0000256" key="6">
    <source>
        <dbReference type="ARBA" id="ARBA00022946"/>
    </source>
</evidence>
<evidence type="ECO:0000256" key="13">
    <source>
        <dbReference type="ARBA" id="ARBA00042123"/>
    </source>
</evidence>
<dbReference type="FunCoup" id="A0A2P6NIP5">
    <property type="interactions" value="812"/>
</dbReference>
<proteinExistence type="inferred from homology"/>
<sequence>MRAASLRTTFKSFNAPSISSRGFAAKSSPQALQYTQHGAPKSVLKLENVELPKLKDDQVLVKMVAAPINPADINMIEGVYGKKAQLPAIGGNEGVGIVVEAGPKSSFKPNQHVIPSVAGLGTWRTHGVFQHSDLLAVPEGIKPEYAATVSVNPATALRLLNDFADLKQGDYIIQNGANSAVGFAVIQLAKARGIKTINIVRNRNNYEEVHERLTRVGGDVVVTDEYLEGAQFKRLLLDLPQQPKLALDCVGGKSATGIARTLAPNGTLVTYGGMSRKPAVVPTSLFIFKNIQHKGFWLTKWNEENPDKRQQSMDELFKLISQDKLKIWAEKRHLHEWAEAVEHSQAAYRDRKIVLSFE</sequence>
<keyword evidence="6" id="KW-0809">Transit peptide</keyword>
<evidence type="ECO:0000259" key="15">
    <source>
        <dbReference type="SMART" id="SM00829"/>
    </source>
</evidence>
<dbReference type="InterPro" id="IPR011032">
    <property type="entry name" value="GroES-like_sf"/>
</dbReference>
<dbReference type="Gene3D" id="3.40.50.720">
    <property type="entry name" value="NAD(P)-binding Rossmann-like Domain"/>
    <property type="match status" value="1"/>
</dbReference>
<dbReference type="OrthoDB" id="7482721at2759"/>
<evidence type="ECO:0000256" key="2">
    <source>
        <dbReference type="ARBA" id="ARBA00010371"/>
    </source>
</evidence>
<evidence type="ECO:0000256" key="5">
    <source>
        <dbReference type="ARBA" id="ARBA00022857"/>
    </source>
</evidence>
<keyword evidence="4" id="KW-0276">Fatty acid metabolism</keyword>
<protein>
    <recommendedName>
        <fullName evidence="12">Enoyl-[acyl-carrier-protein] reductase, mitochondrial</fullName>
        <ecNumber evidence="11">1.3.1.104</ecNumber>
    </recommendedName>
    <alternativeName>
        <fullName evidence="13">2-enoyl thioester reductase</fullName>
    </alternativeName>
</protein>
<comment type="similarity">
    <text evidence="2">Belongs to the zinc-containing alcohol dehydrogenase family. Quinone oxidoreductase subfamily.</text>
</comment>
<dbReference type="EC" id="1.3.1.104" evidence="11"/>
<dbReference type="FunFam" id="3.90.180.10:FF:000010">
    <property type="entry name" value="Enoyl-[acyl-carrier-protein] reductase, mitochondrial"/>
    <property type="match status" value="1"/>
</dbReference>
<dbReference type="STRING" id="1890364.A0A2P6NIP5"/>
<dbReference type="SUPFAM" id="SSF50129">
    <property type="entry name" value="GroES-like"/>
    <property type="match status" value="1"/>
</dbReference>
<keyword evidence="8" id="KW-0443">Lipid metabolism</keyword>
<dbReference type="GO" id="GO:0141148">
    <property type="term" value="F:enoyl-[acyl-carrier-protein] reductase (NADPH) activity"/>
    <property type="evidence" value="ECO:0007669"/>
    <property type="project" value="UniProtKB-EC"/>
</dbReference>
<feature type="domain" description="Enoyl reductase (ER)" evidence="15">
    <location>
        <begin position="38"/>
        <end position="355"/>
    </location>
</feature>
<dbReference type="Gene3D" id="3.90.180.10">
    <property type="entry name" value="Medium-chain alcohol dehydrogenases, catalytic domain"/>
    <property type="match status" value="1"/>
</dbReference>
<evidence type="ECO:0000256" key="12">
    <source>
        <dbReference type="ARBA" id="ARBA00041058"/>
    </source>
</evidence>
<dbReference type="GO" id="GO:0006633">
    <property type="term" value="P:fatty acid biosynthetic process"/>
    <property type="evidence" value="ECO:0007669"/>
    <property type="project" value="UniProtKB-KW"/>
</dbReference>
<keyword evidence="9" id="KW-0496">Mitochondrion</keyword>